<dbReference type="OrthoDB" id="1935146at2759"/>
<dbReference type="SMART" id="SM00320">
    <property type="entry name" value="WD40"/>
    <property type="match status" value="4"/>
</dbReference>
<keyword evidence="3" id="KW-0853">WD repeat</keyword>
<organism evidence="7 8">
    <name type="scientific">Varroa destructor</name>
    <name type="common">Honeybee mite</name>
    <dbReference type="NCBI Taxonomy" id="109461"/>
    <lineage>
        <taxon>Eukaryota</taxon>
        <taxon>Metazoa</taxon>
        <taxon>Ecdysozoa</taxon>
        <taxon>Arthropoda</taxon>
        <taxon>Chelicerata</taxon>
        <taxon>Arachnida</taxon>
        <taxon>Acari</taxon>
        <taxon>Parasitiformes</taxon>
        <taxon>Mesostigmata</taxon>
        <taxon>Gamasina</taxon>
        <taxon>Dermanyssoidea</taxon>
        <taxon>Varroidae</taxon>
        <taxon>Varroa</taxon>
    </lineage>
</organism>
<proteinExistence type="inferred from homology"/>
<accession>A0A7M7JEG0</accession>
<sequence length="573" mass="65136">MELNFYGLCPHLHMKTWSEQLLDTVQCTIVMCTVMQQMSEQEPTTQEVRGIELLVACEEHQRKEAGRKRKAEHEAQLKTLDGENAELGKDKEMLELHQKDDEEAELEDIVLGGSTWDKSRIESDEEVPIKKRMTTKMSHRNIDLDDHEESWSEEQQQSIEDDEIAIERKPVWEDDDDQCTVNSKHEDASFRDKTLSVKLREKHEKIFSRPKWATQAEKKIHLRNEEANQLLRTATSFVDTDPSMRPLGSGLLDFTRCPQMNKFCFQHSPLVALAFHPSSEIAMTAHKNGVITFFNIDAKECNKIQSVYFKDFDISCAKLSSDGMQMMAGSIRYRSLHCYDLMSGTRTQVTFPKAHELTHMKRFEVSPCGRYLAIHGRFGKMYVICAQTKQQIATLKMNEDVTSTVFTRDGRMISHGQNYVYLWDIGVRRCVQKFLDDGCLKGQTLALSADERFLATGCDSGIVNVYDAQYLLKGRDASRTPKPLKCVKNIVTPVTSLAFNESSEILLIASRYKPEAVKMVHTGSLTAFSNFPGVRHKFRNPSCAAFSPNGGFLALGSTIGAANLIRINHYGNY</sequence>
<keyword evidence="8" id="KW-1185">Reference proteome</keyword>
<dbReference type="InterPro" id="IPR001680">
    <property type="entry name" value="WD40_rpt"/>
</dbReference>
<dbReference type="KEGG" id="vde:111245940"/>
<dbReference type="InterPro" id="IPR036322">
    <property type="entry name" value="WD40_repeat_dom_sf"/>
</dbReference>
<dbReference type="GO" id="GO:0032040">
    <property type="term" value="C:small-subunit processome"/>
    <property type="evidence" value="ECO:0007669"/>
    <property type="project" value="TreeGrafter"/>
</dbReference>
<evidence type="ECO:0000256" key="5">
    <source>
        <dbReference type="ARBA" id="ARBA00023242"/>
    </source>
</evidence>
<keyword evidence="4" id="KW-0677">Repeat</keyword>
<comment type="similarity">
    <text evidence="6">Belongs to the WD repeat UTP18 family.</text>
</comment>
<dbReference type="CTD" id="36831"/>
<evidence type="ECO:0000256" key="6">
    <source>
        <dbReference type="ARBA" id="ARBA00025767"/>
    </source>
</evidence>
<name>A0A7M7JEG0_VARDE</name>
<dbReference type="GeneID" id="111245940"/>
<dbReference type="PANTHER" id="PTHR18359">
    <property type="entry name" value="WD-REPEAT PROTEIN-RELATED"/>
    <property type="match status" value="1"/>
</dbReference>
<dbReference type="InParanoid" id="A0A7M7JEG0"/>
<protein>
    <recommendedName>
        <fullName evidence="9">U3 small nucleolar RNA-associated protein 18-like protein</fullName>
    </recommendedName>
</protein>
<dbReference type="Proteomes" id="UP000594260">
    <property type="component" value="Unplaced"/>
</dbReference>
<dbReference type="GO" id="GO:0034388">
    <property type="term" value="C:Pwp2p-containing subcomplex of 90S preribosome"/>
    <property type="evidence" value="ECO:0007669"/>
    <property type="project" value="TreeGrafter"/>
</dbReference>
<dbReference type="InterPro" id="IPR015943">
    <property type="entry name" value="WD40/YVTN_repeat-like_dom_sf"/>
</dbReference>
<keyword evidence="5" id="KW-0539">Nucleus</keyword>
<reference evidence="7" key="1">
    <citation type="submission" date="2021-01" db="UniProtKB">
        <authorList>
            <consortium name="EnsemblMetazoa"/>
        </authorList>
    </citation>
    <scope>IDENTIFICATION</scope>
</reference>
<evidence type="ECO:0008006" key="9">
    <source>
        <dbReference type="Google" id="ProtNLM"/>
    </source>
</evidence>
<evidence type="ECO:0000256" key="1">
    <source>
        <dbReference type="ARBA" id="ARBA00004604"/>
    </source>
</evidence>
<evidence type="ECO:0000256" key="2">
    <source>
        <dbReference type="ARBA" id="ARBA00022552"/>
    </source>
</evidence>
<dbReference type="Gene3D" id="2.130.10.10">
    <property type="entry name" value="YVTN repeat-like/Quinoprotein amine dehydrogenase"/>
    <property type="match status" value="1"/>
</dbReference>
<evidence type="ECO:0000313" key="8">
    <source>
        <dbReference type="Proteomes" id="UP000594260"/>
    </source>
</evidence>
<comment type="subcellular location">
    <subcellularLocation>
        <location evidence="1">Nucleus</location>
        <location evidence="1">Nucleolus</location>
    </subcellularLocation>
</comment>
<keyword evidence="2" id="KW-0698">rRNA processing</keyword>
<dbReference type="PANTHER" id="PTHR18359:SF0">
    <property type="entry name" value="U3 SMALL NUCLEOLAR RNA-ASSOCIATED PROTEIN 18 HOMOLOG"/>
    <property type="match status" value="1"/>
</dbReference>
<dbReference type="EnsemblMetazoa" id="XM_022794964">
    <property type="protein sequence ID" value="XP_022650699"/>
    <property type="gene ID" value="LOC111245940"/>
</dbReference>
<dbReference type="SUPFAM" id="SSF50978">
    <property type="entry name" value="WD40 repeat-like"/>
    <property type="match status" value="1"/>
</dbReference>
<evidence type="ECO:0000256" key="3">
    <source>
        <dbReference type="ARBA" id="ARBA00022574"/>
    </source>
</evidence>
<dbReference type="FunCoup" id="A0A7M7JEG0">
    <property type="interactions" value="1780"/>
</dbReference>
<dbReference type="InterPro" id="IPR045161">
    <property type="entry name" value="Utp18"/>
</dbReference>
<dbReference type="AlphaFoldDB" id="A0A7M7JEG0"/>
<dbReference type="GO" id="GO:0006364">
    <property type="term" value="P:rRNA processing"/>
    <property type="evidence" value="ECO:0007669"/>
    <property type="project" value="UniProtKB-KW"/>
</dbReference>
<dbReference type="RefSeq" id="XP_022650699.1">
    <property type="nucleotide sequence ID" value="XM_022794964.1"/>
</dbReference>
<evidence type="ECO:0000256" key="4">
    <source>
        <dbReference type="ARBA" id="ARBA00022737"/>
    </source>
</evidence>
<dbReference type="OMA" id="KIRMWEI"/>
<evidence type="ECO:0000313" key="7">
    <source>
        <dbReference type="EnsemblMetazoa" id="XP_022650699"/>
    </source>
</evidence>